<keyword evidence="3" id="KW-1185">Reference proteome</keyword>
<reference evidence="2 3" key="1">
    <citation type="submission" date="2021-01" db="EMBL/GenBank/DDBJ databases">
        <title>Whole genome shotgun sequence of Plantactinospora endophytica NBRC 110450.</title>
        <authorList>
            <person name="Komaki H."/>
            <person name="Tamura T."/>
        </authorList>
    </citation>
    <scope>NUCLEOTIDE SEQUENCE [LARGE SCALE GENOMIC DNA]</scope>
    <source>
        <strain evidence="2 3">NBRC 110450</strain>
    </source>
</reference>
<evidence type="ECO:0000313" key="2">
    <source>
        <dbReference type="EMBL" id="GIG93053.1"/>
    </source>
</evidence>
<dbReference type="Proteomes" id="UP000646749">
    <property type="component" value="Unassembled WGS sequence"/>
</dbReference>
<name>A0ABQ4EEA4_9ACTN</name>
<feature type="transmembrane region" description="Helical" evidence="1">
    <location>
        <begin position="38"/>
        <end position="62"/>
    </location>
</feature>
<keyword evidence="1" id="KW-1133">Transmembrane helix</keyword>
<sequence>MIALRLARAAVMAAAGGVVTLAQLSLPSERFWGGQVPLQWASVLVLASYICYDAVLSVNYAVQAGRIQDYDNDIRAALSAMISTMVLSTGVSWDEVGVHYYHRRGVLHRRRLVRVGAIQAGAGITDTQRAFRPGFGIAGTAFSGQEIVAKEWRRFVRDATHQGREAWEERSVDDRFGLDWGQLRRSAQPEGIVASPTFAPDGRPNGCILVTGPFKEQDLTSDETRNALDDLATTLDILGPPPPGWWGAHER</sequence>
<dbReference type="RefSeq" id="WP_203871359.1">
    <property type="nucleotide sequence ID" value="NZ_BONW01000050.1"/>
</dbReference>
<keyword evidence="1" id="KW-0472">Membrane</keyword>
<keyword evidence="1" id="KW-0812">Transmembrane</keyword>
<protein>
    <recommendedName>
        <fullName evidence="4">IclR-ED domain-containing protein</fullName>
    </recommendedName>
</protein>
<feature type="transmembrane region" description="Helical" evidence="1">
    <location>
        <begin position="7"/>
        <end position="26"/>
    </location>
</feature>
<proteinExistence type="predicted"/>
<organism evidence="2 3">
    <name type="scientific">Plantactinospora endophytica</name>
    <dbReference type="NCBI Taxonomy" id="673535"/>
    <lineage>
        <taxon>Bacteria</taxon>
        <taxon>Bacillati</taxon>
        <taxon>Actinomycetota</taxon>
        <taxon>Actinomycetes</taxon>
        <taxon>Micromonosporales</taxon>
        <taxon>Micromonosporaceae</taxon>
        <taxon>Plantactinospora</taxon>
    </lineage>
</organism>
<accession>A0ABQ4EEA4</accession>
<dbReference type="EMBL" id="BONW01000050">
    <property type="protein sequence ID" value="GIG93053.1"/>
    <property type="molecule type" value="Genomic_DNA"/>
</dbReference>
<evidence type="ECO:0008006" key="4">
    <source>
        <dbReference type="Google" id="ProtNLM"/>
    </source>
</evidence>
<evidence type="ECO:0000256" key="1">
    <source>
        <dbReference type="SAM" id="Phobius"/>
    </source>
</evidence>
<comment type="caution">
    <text evidence="2">The sequence shown here is derived from an EMBL/GenBank/DDBJ whole genome shotgun (WGS) entry which is preliminary data.</text>
</comment>
<evidence type="ECO:0000313" key="3">
    <source>
        <dbReference type="Proteomes" id="UP000646749"/>
    </source>
</evidence>
<gene>
    <name evidence="2" type="ORF">Pen02_79890</name>
</gene>